<name>A0A940YCZ9_9BURK</name>
<sequence length="175" mass="18512">MSKIFDNSSGQAVDLSNLGTIIRERREALGLTQSRLAQLSGLSRQTLVGLEAGALSDLGFNRVAQVLAVLGLDLDPPSQAARARKRGLWMAAKNASVSYVHEVPPDTLGHALVSGSVPKGYAAHLTHLLDEAPVPLVVMAVEEAAANEGVAPKAVWRNVAKLARSLAVHRQGLWA</sequence>
<dbReference type="GO" id="GO:0003677">
    <property type="term" value="F:DNA binding"/>
    <property type="evidence" value="ECO:0007669"/>
    <property type="project" value="InterPro"/>
</dbReference>
<dbReference type="Gene3D" id="1.10.260.40">
    <property type="entry name" value="lambda repressor-like DNA-binding domains"/>
    <property type="match status" value="1"/>
</dbReference>
<proteinExistence type="predicted"/>
<keyword evidence="3" id="KW-1185">Reference proteome</keyword>
<dbReference type="InterPro" id="IPR001387">
    <property type="entry name" value="Cro/C1-type_HTH"/>
</dbReference>
<dbReference type="PROSITE" id="PS50943">
    <property type="entry name" value="HTH_CROC1"/>
    <property type="match status" value="1"/>
</dbReference>
<evidence type="ECO:0000259" key="1">
    <source>
        <dbReference type="PROSITE" id="PS50943"/>
    </source>
</evidence>
<dbReference type="SMART" id="SM00530">
    <property type="entry name" value="HTH_XRE"/>
    <property type="match status" value="1"/>
</dbReference>
<dbReference type="CDD" id="cd00093">
    <property type="entry name" value="HTH_XRE"/>
    <property type="match status" value="1"/>
</dbReference>
<evidence type="ECO:0000313" key="2">
    <source>
        <dbReference type="EMBL" id="MBQ0932871.1"/>
    </source>
</evidence>
<protein>
    <submittedName>
        <fullName evidence="2">Helix-turn-helix transcriptional regulator</fullName>
    </submittedName>
</protein>
<reference evidence="2 3" key="1">
    <citation type="submission" date="2021-04" db="EMBL/GenBank/DDBJ databases">
        <title>The genome sequence of Ideonella sp. 3Y2.</title>
        <authorList>
            <person name="Liu Y."/>
        </authorList>
    </citation>
    <scope>NUCLEOTIDE SEQUENCE [LARGE SCALE GENOMIC DNA]</scope>
    <source>
        <strain evidence="2 3">3Y2</strain>
    </source>
</reference>
<dbReference type="EMBL" id="JAGQDD010000021">
    <property type="protein sequence ID" value="MBQ0932871.1"/>
    <property type="molecule type" value="Genomic_DNA"/>
</dbReference>
<organism evidence="2 3">
    <name type="scientific">Ideonella alba</name>
    <dbReference type="NCBI Taxonomy" id="2824118"/>
    <lineage>
        <taxon>Bacteria</taxon>
        <taxon>Pseudomonadati</taxon>
        <taxon>Pseudomonadota</taxon>
        <taxon>Betaproteobacteria</taxon>
        <taxon>Burkholderiales</taxon>
        <taxon>Sphaerotilaceae</taxon>
        <taxon>Ideonella</taxon>
    </lineage>
</organism>
<dbReference type="Pfam" id="PF01381">
    <property type="entry name" value="HTH_3"/>
    <property type="match status" value="1"/>
</dbReference>
<dbReference type="AlphaFoldDB" id="A0A940YCZ9"/>
<dbReference type="RefSeq" id="WP_210856576.1">
    <property type="nucleotide sequence ID" value="NZ_JAGQDD010000021.1"/>
</dbReference>
<comment type="caution">
    <text evidence="2">The sequence shown here is derived from an EMBL/GenBank/DDBJ whole genome shotgun (WGS) entry which is preliminary data.</text>
</comment>
<dbReference type="Proteomes" id="UP000676246">
    <property type="component" value="Unassembled WGS sequence"/>
</dbReference>
<dbReference type="SUPFAM" id="SSF47413">
    <property type="entry name" value="lambda repressor-like DNA-binding domains"/>
    <property type="match status" value="1"/>
</dbReference>
<dbReference type="InterPro" id="IPR010982">
    <property type="entry name" value="Lambda_DNA-bd_dom_sf"/>
</dbReference>
<feature type="domain" description="HTH cro/C1-type" evidence="1">
    <location>
        <begin position="22"/>
        <end position="77"/>
    </location>
</feature>
<gene>
    <name evidence="2" type="ORF">KAK03_20570</name>
</gene>
<evidence type="ECO:0000313" key="3">
    <source>
        <dbReference type="Proteomes" id="UP000676246"/>
    </source>
</evidence>
<accession>A0A940YCZ9</accession>